<dbReference type="EMBL" id="GBXM01088579">
    <property type="protein sequence ID" value="JAH19998.1"/>
    <property type="molecule type" value="Transcribed_RNA"/>
</dbReference>
<accession>A0A0E9QV63</accession>
<protein>
    <submittedName>
        <fullName evidence="1">Uncharacterized protein</fullName>
    </submittedName>
</protein>
<organism evidence="1">
    <name type="scientific">Anguilla anguilla</name>
    <name type="common">European freshwater eel</name>
    <name type="synonym">Muraena anguilla</name>
    <dbReference type="NCBI Taxonomy" id="7936"/>
    <lineage>
        <taxon>Eukaryota</taxon>
        <taxon>Metazoa</taxon>
        <taxon>Chordata</taxon>
        <taxon>Craniata</taxon>
        <taxon>Vertebrata</taxon>
        <taxon>Euteleostomi</taxon>
        <taxon>Actinopterygii</taxon>
        <taxon>Neopterygii</taxon>
        <taxon>Teleostei</taxon>
        <taxon>Anguilliformes</taxon>
        <taxon>Anguillidae</taxon>
        <taxon>Anguilla</taxon>
    </lineage>
</organism>
<proteinExistence type="predicted"/>
<name>A0A0E9QV63_ANGAN</name>
<reference evidence="1" key="2">
    <citation type="journal article" date="2015" name="Fish Shellfish Immunol.">
        <title>Early steps in the European eel (Anguilla anguilla)-Vibrio vulnificus interaction in the gills: Role of the RtxA13 toxin.</title>
        <authorList>
            <person name="Callol A."/>
            <person name="Pajuelo D."/>
            <person name="Ebbesson L."/>
            <person name="Teles M."/>
            <person name="MacKenzie S."/>
            <person name="Amaro C."/>
        </authorList>
    </citation>
    <scope>NUCLEOTIDE SEQUENCE</scope>
</reference>
<evidence type="ECO:0000313" key="1">
    <source>
        <dbReference type="EMBL" id="JAH19998.1"/>
    </source>
</evidence>
<dbReference type="AlphaFoldDB" id="A0A0E9QV63"/>
<sequence>MLLPKTILQYVHIKDRLNNCRTQVLIKYQLSVTMNIKSISCREHRLSQ</sequence>
<reference evidence="1" key="1">
    <citation type="submission" date="2014-11" db="EMBL/GenBank/DDBJ databases">
        <authorList>
            <person name="Amaro Gonzalez C."/>
        </authorList>
    </citation>
    <scope>NUCLEOTIDE SEQUENCE</scope>
</reference>